<keyword evidence="2" id="KW-1185">Reference proteome</keyword>
<proteinExistence type="predicted"/>
<organism evidence="1 2">
    <name type="scientific">Fusarium falciforme</name>
    <dbReference type="NCBI Taxonomy" id="195108"/>
    <lineage>
        <taxon>Eukaryota</taxon>
        <taxon>Fungi</taxon>
        <taxon>Dikarya</taxon>
        <taxon>Ascomycota</taxon>
        <taxon>Pezizomycotina</taxon>
        <taxon>Sordariomycetes</taxon>
        <taxon>Hypocreomycetidae</taxon>
        <taxon>Hypocreales</taxon>
        <taxon>Nectriaceae</taxon>
        <taxon>Fusarium</taxon>
        <taxon>Fusarium solani species complex</taxon>
    </lineage>
</organism>
<dbReference type="CDD" id="cd12148">
    <property type="entry name" value="fungal_TF_MHR"/>
    <property type="match status" value="1"/>
</dbReference>
<name>A0A9W8QRA3_9HYPO</name>
<dbReference type="Proteomes" id="UP001152087">
    <property type="component" value="Unassembled WGS sequence"/>
</dbReference>
<reference evidence="1" key="1">
    <citation type="submission" date="2022-09" db="EMBL/GenBank/DDBJ databases">
        <title>Fusarium specimens isolated from Avocado Roots.</title>
        <authorList>
            <person name="Stajich J."/>
            <person name="Roper C."/>
            <person name="Heimlech-Rivalta G."/>
        </authorList>
    </citation>
    <scope>NUCLEOTIDE SEQUENCE</scope>
    <source>
        <strain evidence="1">A02</strain>
    </source>
</reference>
<comment type="caution">
    <text evidence="1">The sequence shown here is derived from an EMBL/GenBank/DDBJ whole genome shotgun (WGS) entry which is preliminary data.</text>
</comment>
<gene>
    <name evidence="1" type="ORF">NW755_014203</name>
</gene>
<protein>
    <submittedName>
        <fullName evidence="1">Uncharacterized protein</fullName>
    </submittedName>
</protein>
<accession>A0A9W8QRA3</accession>
<dbReference type="OrthoDB" id="5104314at2759"/>
<evidence type="ECO:0000313" key="2">
    <source>
        <dbReference type="Proteomes" id="UP001152087"/>
    </source>
</evidence>
<evidence type="ECO:0000313" key="1">
    <source>
        <dbReference type="EMBL" id="KAJ4176819.1"/>
    </source>
</evidence>
<dbReference type="AlphaFoldDB" id="A0A9W8QRA3"/>
<dbReference type="EMBL" id="JAOQAV010000149">
    <property type="protein sequence ID" value="KAJ4176819.1"/>
    <property type="molecule type" value="Genomic_DNA"/>
</dbReference>
<sequence>MYDNEALVDRDEADGADLNQRQLYVWGFRLDAIQNRFCNVMRSKKMVVDRIAAIVQLDQQAMAWRDSLPASCRPGHPILAPSELYMHVLPIHLQYFNLLRAIHWAAMTFTGSVNPDVLSLRIRSSHILCIDAARSFIKCLNDSMGSLGRGKKIFVICFHTNNYMAAIATLYRSIASNPASFSSRSDLEHLRAGKMHLEQDTPSSVAGPALSKVFHDMLSSAQHLVEKQWSL</sequence>